<dbReference type="InterPro" id="IPR009241">
    <property type="entry name" value="HigB-like"/>
</dbReference>
<dbReference type="AlphaFoldDB" id="A0AAW6CQI3"/>
<proteinExistence type="predicted"/>
<evidence type="ECO:0000313" key="1">
    <source>
        <dbReference type="EMBL" id="MDB7935207.1"/>
    </source>
</evidence>
<gene>
    <name evidence="1" type="ORF">PNE06_19160</name>
</gene>
<comment type="caution">
    <text evidence="1">The sequence shown here is derived from an EMBL/GenBank/DDBJ whole genome shotgun (WGS) entry which is preliminary data.</text>
</comment>
<dbReference type="RefSeq" id="WP_195325443.1">
    <property type="nucleotide sequence ID" value="NZ_JADMVZ010000006.1"/>
</dbReference>
<accession>A0AAW6CQI3</accession>
<name>A0AAW6CQI3_FLAPL</name>
<dbReference type="Pfam" id="PF05973">
    <property type="entry name" value="Gp49"/>
    <property type="match status" value="1"/>
</dbReference>
<sequence>MIRAIKTYIPPGQPAPLSAFLVSLDEKLRRKLLRQIFQLSQIPLCDLKEPHYKHFVLEKYSQFYELREKSKVLVRIIFTIQDGDIILLTPFIKRQPRDTMKALEHSLKILANIRESPEFAVNFNVLEEVK</sequence>
<protein>
    <submittedName>
        <fullName evidence="1">Type II toxin-antitoxin system RelE/ParE family toxin</fullName>
    </submittedName>
</protein>
<reference evidence="1" key="1">
    <citation type="submission" date="2023-01" db="EMBL/GenBank/DDBJ databases">
        <title>Human gut microbiome strain richness.</title>
        <authorList>
            <person name="Chen-Liaw A."/>
        </authorList>
    </citation>
    <scope>NUCLEOTIDE SEQUENCE</scope>
    <source>
        <strain evidence="1">1001287st1_F4_1001285I_161205</strain>
    </source>
</reference>
<dbReference type="EMBL" id="JAQLWV010000039">
    <property type="protein sequence ID" value="MDB7935207.1"/>
    <property type="molecule type" value="Genomic_DNA"/>
</dbReference>
<evidence type="ECO:0000313" key="2">
    <source>
        <dbReference type="Proteomes" id="UP001211173"/>
    </source>
</evidence>
<organism evidence="1 2">
    <name type="scientific">Flavonifractor plautii</name>
    <name type="common">Fusobacterium plautii</name>
    <dbReference type="NCBI Taxonomy" id="292800"/>
    <lineage>
        <taxon>Bacteria</taxon>
        <taxon>Bacillati</taxon>
        <taxon>Bacillota</taxon>
        <taxon>Clostridia</taxon>
        <taxon>Eubacteriales</taxon>
        <taxon>Oscillospiraceae</taxon>
        <taxon>Flavonifractor</taxon>
    </lineage>
</organism>
<dbReference type="Proteomes" id="UP001211173">
    <property type="component" value="Unassembled WGS sequence"/>
</dbReference>